<feature type="binding site" evidence="10">
    <location>
        <position position="1051"/>
    </location>
    <ligand>
        <name>Zn(2+)</name>
        <dbReference type="ChEBI" id="CHEBI:29105"/>
        <label>1</label>
    </ligand>
</feature>
<dbReference type="InterPro" id="IPR057304">
    <property type="entry name" value="PDE8-like_REC_N"/>
</dbReference>
<proteinExistence type="inferred from homology"/>
<organism evidence="14 15">
    <name type="scientific">Petrolisthes manimaculis</name>
    <dbReference type="NCBI Taxonomy" id="1843537"/>
    <lineage>
        <taxon>Eukaryota</taxon>
        <taxon>Metazoa</taxon>
        <taxon>Ecdysozoa</taxon>
        <taxon>Arthropoda</taxon>
        <taxon>Crustacea</taxon>
        <taxon>Multicrustacea</taxon>
        <taxon>Malacostraca</taxon>
        <taxon>Eumalacostraca</taxon>
        <taxon>Eucarida</taxon>
        <taxon>Decapoda</taxon>
        <taxon>Pleocyemata</taxon>
        <taxon>Anomura</taxon>
        <taxon>Galatheoidea</taxon>
        <taxon>Porcellanidae</taxon>
        <taxon>Petrolisthes</taxon>
    </lineage>
</organism>
<feature type="binding site" evidence="9">
    <location>
        <position position="1051"/>
    </location>
    <ligand>
        <name>AMP</name>
        <dbReference type="ChEBI" id="CHEBI:456215"/>
    </ligand>
</feature>
<dbReference type="SMART" id="SM00471">
    <property type="entry name" value="HDc"/>
    <property type="match status" value="1"/>
</dbReference>
<dbReference type="InterPro" id="IPR002073">
    <property type="entry name" value="PDEase_catalytic_dom"/>
</dbReference>
<feature type="domain" description="PAS" evidence="12">
    <location>
        <begin position="183"/>
        <end position="233"/>
    </location>
</feature>
<dbReference type="SMART" id="SM00091">
    <property type="entry name" value="PAS"/>
    <property type="match status" value="1"/>
</dbReference>
<feature type="region of interest" description="Disordered" evidence="11">
    <location>
        <begin position="381"/>
        <end position="400"/>
    </location>
</feature>
<feature type="binding site" evidence="10">
    <location>
        <position position="882"/>
    </location>
    <ligand>
        <name>Zn(2+)</name>
        <dbReference type="ChEBI" id="CHEBI:29105"/>
        <label>1</label>
    </ligand>
</feature>
<evidence type="ECO:0000313" key="15">
    <source>
        <dbReference type="Proteomes" id="UP001292094"/>
    </source>
</evidence>
<keyword evidence="5 10" id="KW-0479">Metal-binding</keyword>
<evidence type="ECO:0000256" key="3">
    <source>
        <dbReference type="ARBA" id="ARBA00006437"/>
    </source>
</evidence>
<dbReference type="PROSITE" id="PS50112">
    <property type="entry name" value="PAS"/>
    <property type="match status" value="1"/>
</dbReference>
<feature type="binding site" evidence="10">
    <location>
        <position position="919"/>
    </location>
    <ligand>
        <name>Zn(2+)</name>
        <dbReference type="ChEBI" id="CHEBI:29105"/>
        <label>2</label>
    </ligand>
</feature>
<feature type="compositionally biased region" description="Acidic residues" evidence="11">
    <location>
        <begin position="1155"/>
        <end position="1165"/>
    </location>
</feature>
<evidence type="ECO:0000259" key="13">
    <source>
        <dbReference type="PROSITE" id="PS51845"/>
    </source>
</evidence>
<dbReference type="SUPFAM" id="SSF109604">
    <property type="entry name" value="HD-domain/PDEase-like"/>
    <property type="match status" value="1"/>
</dbReference>
<evidence type="ECO:0000256" key="9">
    <source>
        <dbReference type="PIRSR" id="PIRSR623088-2"/>
    </source>
</evidence>
<reference evidence="14" key="1">
    <citation type="submission" date="2023-11" db="EMBL/GenBank/DDBJ databases">
        <title>Genome assemblies of two species of porcelain crab, Petrolisthes cinctipes and Petrolisthes manimaculis (Anomura: Porcellanidae).</title>
        <authorList>
            <person name="Angst P."/>
        </authorList>
    </citation>
    <scope>NUCLEOTIDE SEQUENCE</scope>
    <source>
        <strain evidence="14">PB745_02</strain>
        <tissue evidence="14">Gill</tissue>
    </source>
</reference>
<feature type="region of interest" description="Disordered" evidence="11">
    <location>
        <begin position="1141"/>
        <end position="1190"/>
    </location>
</feature>
<feature type="binding site" evidence="9">
    <location>
        <position position="1103"/>
    </location>
    <ligand>
        <name>AMP</name>
        <dbReference type="ChEBI" id="CHEBI:456215"/>
    </ligand>
</feature>
<dbReference type="GO" id="GO:0007165">
    <property type="term" value="P:signal transduction"/>
    <property type="evidence" value="ECO:0007669"/>
    <property type="project" value="InterPro"/>
</dbReference>
<evidence type="ECO:0000256" key="7">
    <source>
        <dbReference type="ARBA" id="ARBA00023149"/>
    </source>
</evidence>
<feature type="compositionally biased region" description="Low complexity" evidence="11">
    <location>
        <begin position="723"/>
        <end position="736"/>
    </location>
</feature>
<gene>
    <name evidence="14" type="ORF">Pmani_027186</name>
</gene>
<dbReference type="InterPro" id="IPR003607">
    <property type="entry name" value="HD/PDEase_dom"/>
</dbReference>
<keyword evidence="15" id="KW-1185">Reference proteome</keyword>
<feature type="region of interest" description="Disordered" evidence="11">
    <location>
        <begin position="1"/>
        <end position="27"/>
    </location>
</feature>
<evidence type="ECO:0000256" key="4">
    <source>
        <dbReference type="ARBA" id="ARBA00012276"/>
    </source>
</evidence>
<feature type="binding site" evidence="9">
    <location>
        <position position="919"/>
    </location>
    <ligand>
        <name>AMP</name>
        <dbReference type="ChEBI" id="CHEBI:456215"/>
    </ligand>
</feature>
<evidence type="ECO:0000313" key="14">
    <source>
        <dbReference type="EMBL" id="KAK4300621.1"/>
    </source>
</evidence>
<dbReference type="NCBIfam" id="TIGR00229">
    <property type="entry name" value="sensory_box"/>
    <property type="match status" value="1"/>
</dbReference>
<dbReference type="AlphaFoldDB" id="A0AAE1TX40"/>
<dbReference type="PANTHER" id="PTHR11347">
    <property type="entry name" value="CYCLIC NUCLEOTIDE PHOSPHODIESTERASE"/>
    <property type="match status" value="1"/>
</dbReference>
<keyword evidence="6" id="KW-0378">Hydrolase</keyword>
<feature type="compositionally biased region" description="Polar residues" evidence="11">
    <location>
        <begin position="778"/>
        <end position="799"/>
    </location>
</feature>
<protein>
    <recommendedName>
        <fullName evidence="4">3',5'-cyclic-AMP phosphodiesterase</fullName>
        <ecNumber evidence="4">3.1.4.53</ecNumber>
    </recommendedName>
</protein>
<comment type="cofactor">
    <cofactor evidence="1">
        <name>a divalent metal cation</name>
        <dbReference type="ChEBI" id="CHEBI:60240"/>
    </cofactor>
</comment>
<dbReference type="InterPro" id="IPR036971">
    <property type="entry name" value="PDEase_catalytic_dom_sf"/>
</dbReference>
<dbReference type="Gene3D" id="1.10.1300.10">
    <property type="entry name" value="3'5'-cyclic nucleotide phosphodiesterase, catalytic domain"/>
    <property type="match status" value="1"/>
</dbReference>
<feature type="region of interest" description="Disordered" evidence="11">
    <location>
        <begin position="687"/>
        <end position="799"/>
    </location>
</feature>
<dbReference type="PRINTS" id="PR00387">
    <property type="entry name" value="PDIESTERASE1"/>
</dbReference>
<evidence type="ECO:0000256" key="5">
    <source>
        <dbReference type="ARBA" id="ARBA00022723"/>
    </source>
</evidence>
<feature type="active site" description="Proton donor" evidence="8">
    <location>
        <position position="878"/>
    </location>
</feature>
<dbReference type="Proteomes" id="UP001292094">
    <property type="component" value="Unassembled WGS sequence"/>
</dbReference>
<dbReference type="SUPFAM" id="SSF55785">
    <property type="entry name" value="PYP-like sensor domain (PAS domain)"/>
    <property type="match status" value="1"/>
</dbReference>
<comment type="similarity">
    <text evidence="3">Belongs to the cyclic nucleotide phosphodiesterase family. PDE8 subfamily.</text>
</comment>
<dbReference type="EMBL" id="JAWZYT010003021">
    <property type="protein sequence ID" value="KAK4300621.1"/>
    <property type="molecule type" value="Genomic_DNA"/>
</dbReference>
<dbReference type="Pfam" id="PF00233">
    <property type="entry name" value="PDEase_I"/>
    <property type="match status" value="1"/>
</dbReference>
<keyword evidence="7" id="KW-0114">cAMP</keyword>
<name>A0AAE1TX40_9EUCA</name>
<dbReference type="Pfam" id="PF00989">
    <property type="entry name" value="PAS"/>
    <property type="match status" value="1"/>
</dbReference>
<dbReference type="PROSITE" id="PS51845">
    <property type="entry name" value="PDEASE_I_2"/>
    <property type="match status" value="1"/>
</dbReference>
<dbReference type="InterPro" id="IPR023088">
    <property type="entry name" value="PDEase"/>
</dbReference>
<dbReference type="InterPro" id="IPR013767">
    <property type="entry name" value="PAS_fold"/>
</dbReference>
<dbReference type="GO" id="GO:0046872">
    <property type="term" value="F:metal ion binding"/>
    <property type="evidence" value="ECO:0007669"/>
    <property type="project" value="UniProtKB-KW"/>
</dbReference>
<feature type="compositionally biased region" description="Low complexity" evidence="11">
    <location>
        <begin position="244"/>
        <end position="253"/>
    </location>
</feature>
<accession>A0AAE1TX40</accession>
<evidence type="ECO:0000256" key="1">
    <source>
        <dbReference type="ARBA" id="ARBA00001968"/>
    </source>
</evidence>
<dbReference type="CDD" id="cd00130">
    <property type="entry name" value="PAS"/>
    <property type="match status" value="1"/>
</dbReference>
<feature type="compositionally biased region" description="Polar residues" evidence="11">
    <location>
        <begin position="1"/>
        <end position="11"/>
    </location>
</feature>
<evidence type="ECO:0000256" key="10">
    <source>
        <dbReference type="PIRSR" id="PIRSR623088-3"/>
    </source>
</evidence>
<dbReference type="GO" id="GO:0004115">
    <property type="term" value="F:3',5'-cyclic-AMP phosphodiesterase activity"/>
    <property type="evidence" value="ECO:0007669"/>
    <property type="project" value="UniProtKB-EC"/>
</dbReference>
<dbReference type="InterPro" id="IPR000014">
    <property type="entry name" value="PAS"/>
</dbReference>
<comment type="caution">
    <text evidence="14">The sequence shown here is derived from an EMBL/GenBank/DDBJ whole genome shotgun (WGS) entry which is preliminary data.</text>
</comment>
<evidence type="ECO:0000256" key="2">
    <source>
        <dbReference type="ARBA" id="ARBA00004703"/>
    </source>
</evidence>
<dbReference type="InterPro" id="IPR035965">
    <property type="entry name" value="PAS-like_dom_sf"/>
</dbReference>
<feature type="compositionally biased region" description="Low complexity" evidence="11">
    <location>
        <begin position="748"/>
        <end position="758"/>
    </location>
</feature>
<feature type="binding site" evidence="9">
    <location>
        <begin position="878"/>
        <end position="882"/>
    </location>
    <ligand>
        <name>AMP</name>
        <dbReference type="ChEBI" id="CHEBI:456215"/>
    </ligand>
</feature>
<feature type="binding site" evidence="10">
    <location>
        <position position="919"/>
    </location>
    <ligand>
        <name>Zn(2+)</name>
        <dbReference type="ChEBI" id="CHEBI:29105"/>
        <label>1</label>
    </ligand>
</feature>
<dbReference type="Gene3D" id="3.30.450.20">
    <property type="entry name" value="PAS domain"/>
    <property type="match status" value="1"/>
</dbReference>
<feature type="region of interest" description="Disordered" evidence="11">
    <location>
        <begin position="508"/>
        <end position="659"/>
    </location>
</feature>
<evidence type="ECO:0000256" key="8">
    <source>
        <dbReference type="PIRSR" id="PIRSR623088-1"/>
    </source>
</evidence>
<feature type="compositionally biased region" description="Basic residues" evidence="11">
    <location>
        <begin position="381"/>
        <end position="391"/>
    </location>
</feature>
<feature type="domain" description="PDEase" evidence="13">
    <location>
        <begin position="795"/>
        <end position="1145"/>
    </location>
</feature>
<evidence type="ECO:0000256" key="11">
    <source>
        <dbReference type="SAM" id="MobiDB-lite"/>
    </source>
</evidence>
<dbReference type="CDD" id="cd00077">
    <property type="entry name" value="HDc"/>
    <property type="match status" value="1"/>
</dbReference>
<feature type="compositionally biased region" description="Acidic residues" evidence="11">
    <location>
        <begin position="1174"/>
        <end position="1190"/>
    </location>
</feature>
<sequence>MASTSCPSGRNQVGPARPGFPQAWNHPAPPQMDSYLRMGPMRVVKKQLRVLLVFGREDSVCEAWRAACVKRGHEVTIKRTVELALKCFQEQYHPLVVVDARSTRHFDATSVCNGIRQTEGGQTSVLLAVVKRSFADRDNATVGPMLKMGFNRVLVESSAVGWVLNEVAQLEHGELAGQSQIKALQAVFSALDACKELIHITDNQHRILYVNRPCEQLLGYNLEDLAGRNIWELHTTWDNHHRQQQQQQQQQQQDPNKAPPPQGEQHQKSSIDFRTSSADHHKSHIEYWQGEPKVLLDISEAVNLQMRRGREWEGVLSCRRRSGELLHLPSRVVPGSARRSSTQYLVYLSDSHHHPLPTEKLSQSLERPIDLTAATDHFHPRGSIKSLRKGSHSHDIRSINSDGTQNLMRRQSLVKLHSLTIEAPITRVFNIISAAQDSSPSYVAQALEKALEILRSTELYSPQLVSSATSDSTKPVPADPVATDLLGGLLAQPSPSIQLCPFSYPNFSQHDANTPGRSTLTPRPSFTRRSSLRHKSSLIRKPSQNRKPYQAPTSTSPTTFPDPTLNATTAVTSSTHTSTTAPPPSTYTSVTTPPPSTITSTTAAPPSTHTSVTTPPPSTITSTTAVPSSTPSPTTTSAPTLNLAISPTTLSPSPSTTPVLKLDSAVPPSISTPSTTPVLKLDSAVSPLTPSPSTTPVLKLDSAIPPSIPSPSTTPVLKLDSAVSPLTPSPSTTPVLKLDSAIPPSTPSPTTTPACLPTSPIPPLPLTQQAPKPLLSARRSSNDTGSKQGSQSGVSRSSLPALQQHASAAIRELLAEHLSWNFDIFKLEKISDKRPLVWLGMSLLCRFDAPDTLCCDEQTLQNWLTLIEANYHAENSYHNSTHAADVLHATAYFLDRERMRQLMDPLDVVACLIAAVVHDVDHPGKNSAFLCNTDNELALLYNDQSVLESHHAAITFKHTHSDPRVNIFKGLERDTYKHLRSNIVDMVLATDMTKHFEHLSKFLNMAATSRTPLREELDPPDTNIRDSPEPLDFASAENLVVIKRMLIKCADVSNPLRPVHLSKDWAYRIANEYFNQTEEEKRRGLPIVMPQFDRTTCSIPKSQIGFMDFFINDMFDAWDALADIPELMEQLRRNYQYWKEQEDGGTLPPTHQEEEREEEEEEEEKEKEKKEKQEQEEEKGEGDGEETGTS</sequence>
<dbReference type="Pfam" id="PF23198">
    <property type="entry name" value="PDE8A_N"/>
    <property type="match status" value="1"/>
</dbReference>
<evidence type="ECO:0000256" key="6">
    <source>
        <dbReference type="ARBA" id="ARBA00022801"/>
    </source>
</evidence>
<evidence type="ECO:0000259" key="12">
    <source>
        <dbReference type="PROSITE" id="PS50112"/>
    </source>
</evidence>
<feature type="compositionally biased region" description="Polar residues" evidence="11">
    <location>
        <begin position="508"/>
        <end position="529"/>
    </location>
</feature>
<dbReference type="EC" id="3.1.4.53" evidence="4"/>
<comment type="pathway">
    <text evidence="2">Purine metabolism; 3',5'-cyclic AMP degradation; AMP from 3',5'-cyclic AMP: step 1/1.</text>
</comment>
<feature type="compositionally biased region" description="Low complexity" evidence="11">
    <location>
        <begin position="687"/>
        <end position="698"/>
    </location>
</feature>
<feature type="binding site" evidence="10">
    <location>
        <position position="918"/>
    </location>
    <ligand>
        <name>Zn(2+)</name>
        <dbReference type="ChEBI" id="CHEBI:29105"/>
        <label>1</label>
    </ligand>
</feature>
<feature type="compositionally biased region" description="Low complexity" evidence="11">
    <location>
        <begin position="552"/>
        <end position="658"/>
    </location>
</feature>
<feature type="region of interest" description="Disordered" evidence="11">
    <location>
        <begin position="239"/>
        <end position="276"/>
    </location>
</feature>